<feature type="transmembrane region" description="Helical" evidence="1">
    <location>
        <begin position="68"/>
        <end position="88"/>
    </location>
</feature>
<keyword evidence="1" id="KW-1133">Transmembrane helix</keyword>
<evidence type="ECO:0000313" key="3">
    <source>
        <dbReference type="Proteomes" id="UP001231924"/>
    </source>
</evidence>
<feature type="transmembrane region" description="Helical" evidence="1">
    <location>
        <begin position="40"/>
        <end position="61"/>
    </location>
</feature>
<evidence type="ECO:0008006" key="4">
    <source>
        <dbReference type="Google" id="ProtNLM"/>
    </source>
</evidence>
<dbReference type="RefSeq" id="WP_286050988.1">
    <property type="nucleotide sequence ID" value="NZ_JASVWF010000001.1"/>
</dbReference>
<proteinExistence type="predicted"/>
<gene>
    <name evidence="2" type="ORF">QRT03_03015</name>
</gene>
<protein>
    <recommendedName>
        <fullName evidence="4">Integral membrane protein</fullName>
    </recommendedName>
</protein>
<reference evidence="2 3" key="1">
    <citation type="submission" date="2023-06" db="EMBL/GenBank/DDBJ databases">
        <title>Actinomycetospora Odt1-22.</title>
        <authorList>
            <person name="Supong K."/>
        </authorList>
    </citation>
    <scope>NUCLEOTIDE SEQUENCE [LARGE SCALE GENOMIC DNA]</scope>
    <source>
        <strain evidence="2 3">Odt1-22</strain>
    </source>
</reference>
<accession>A0ABT7M2M0</accession>
<feature type="transmembrane region" description="Helical" evidence="1">
    <location>
        <begin position="108"/>
        <end position="126"/>
    </location>
</feature>
<keyword evidence="3" id="KW-1185">Reference proteome</keyword>
<evidence type="ECO:0000256" key="1">
    <source>
        <dbReference type="SAM" id="Phobius"/>
    </source>
</evidence>
<evidence type="ECO:0000313" key="2">
    <source>
        <dbReference type="EMBL" id="MDL5154913.1"/>
    </source>
</evidence>
<name>A0ABT7M2M0_9PSEU</name>
<dbReference type="Proteomes" id="UP001231924">
    <property type="component" value="Unassembled WGS sequence"/>
</dbReference>
<dbReference type="EMBL" id="JASVWF010000001">
    <property type="protein sequence ID" value="MDL5154913.1"/>
    <property type="molecule type" value="Genomic_DNA"/>
</dbReference>
<sequence length="139" mass="13465">MDRVSWVRITGAVAVIGAVCWAVKWAAIGAQGSSGSAVDVSAFVLGLVGIVVGSCSASLRLTAGRGSAATAVACVLGAVVTFLLVPVLSTVSEAVFGAGTFLGGEAGLMVLALLAVVVGLSGFWTAPSGSASRRAAGVA</sequence>
<keyword evidence="1" id="KW-0812">Transmembrane</keyword>
<organism evidence="2 3">
    <name type="scientific">Actinomycetospora termitidis</name>
    <dbReference type="NCBI Taxonomy" id="3053470"/>
    <lineage>
        <taxon>Bacteria</taxon>
        <taxon>Bacillati</taxon>
        <taxon>Actinomycetota</taxon>
        <taxon>Actinomycetes</taxon>
        <taxon>Pseudonocardiales</taxon>
        <taxon>Pseudonocardiaceae</taxon>
        <taxon>Actinomycetospora</taxon>
    </lineage>
</organism>
<keyword evidence="1" id="KW-0472">Membrane</keyword>
<comment type="caution">
    <text evidence="2">The sequence shown here is derived from an EMBL/GenBank/DDBJ whole genome shotgun (WGS) entry which is preliminary data.</text>
</comment>
<feature type="transmembrane region" description="Helical" evidence="1">
    <location>
        <begin position="7"/>
        <end position="28"/>
    </location>
</feature>